<evidence type="ECO:0000313" key="10">
    <source>
        <dbReference type="EMBL" id="GDY33818.1"/>
    </source>
</evidence>
<comment type="catalytic activity">
    <reaction evidence="7 8">
        <text>L-histidinol phosphate + H2O = L-histidinol + phosphate</text>
        <dbReference type="Rhea" id="RHEA:14465"/>
        <dbReference type="ChEBI" id="CHEBI:15377"/>
        <dbReference type="ChEBI" id="CHEBI:43474"/>
        <dbReference type="ChEBI" id="CHEBI:57699"/>
        <dbReference type="ChEBI" id="CHEBI:57980"/>
        <dbReference type="EC" id="3.1.3.15"/>
    </reaction>
</comment>
<dbReference type="InterPro" id="IPR016195">
    <property type="entry name" value="Pol/histidinol_Pase-like"/>
</dbReference>
<comment type="pathway">
    <text evidence="1 8">Amino-acid biosynthesis; L-histidine biosynthesis; L-histidine from 5-phospho-alpha-D-ribose 1-diphosphate: step 8/9.</text>
</comment>
<dbReference type="RefSeq" id="WP_225978801.1">
    <property type="nucleotide sequence ID" value="NZ_BJFL01000059.1"/>
</dbReference>
<dbReference type="GO" id="GO:0005737">
    <property type="term" value="C:cytoplasm"/>
    <property type="evidence" value="ECO:0007669"/>
    <property type="project" value="TreeGrafter"/>
</dbReference>
<organism evidence="10 11">
    <name type="scientific">Gandjariella thermophila</name>
    <dbReference type="NCBI Taxonomy" id="1931992"/>
    <lineage>
        <taxon>Bacteria</taxon>
        <taxon>Bacillati</taxon>
        <taxon>Actinomycetota</taxon>
        <taxon>Actinomycetes</taxon>
        <taxon>Pseudonocardiales</taxon>
        <taxon>Pseudonocardiaceae</taxon>
        <taxon>Gandjariella</taxon>
    </lineage>
</organism>
<dbReference type="Proteomes" id="UP000298860">
    <property type="component" value="Unassembled WGS sequence"/>
</dbReference>
<evidence type="ECO:0000256" key="4">
    <source>
        <dbReference type="ARBA" id="ARBA00022605"/>
    </source>
</evidence>
<evidence type="ECO:0000313" key="11">
    <source>
        <dbReference type="Proteomes" id="UP000298860"/>
    </source>
</evidence>
<dbReference type="EC" id="3.1.3.15" evidence="3 8"/>
<evidence type="ECO:0000256" key="1">
    <source>
        <dbReference type="ARBA" id="ARBA00004970"/>
    </source>
</evidence>
<dbReference type="GO" id="GO:0000105">
    <property type="term" value="P:L-histidine biosynthetic process"/>
    <property type="evidence" value="ECO:0007669"/>
    <property type="project" value="UniProtKB-UniRule"/>
</dbReference>
<name>A0A4D4JGQ4_9PSEU</name>
<evidence type="ECO:0000256" key="2">
    <source>
        <dbReference type="ARBA" id="ARBA00009152"/>
    </source>
</evidence>
<keyword evidence="4 8" id="KW-0028">Amino-acid biosynthesis</keyword>
<reference evidence="11" key="1">
    <citation type="submission" date="2019-04" db="EMBL/GenBank/DDBJ databases">
        <title>Draft genome sequence of Pseudonocardiaceae bacterium SL3-2-4.</title>
        <authorList>
            <person name="Ningsih F."/>
            <person name="Yokota A."/>
            <person name="Sakai Y."/>
            <person name="Nanatani K."/>
            <person name="Yabe S."/>
            <person name="Oetari A."/>
            <person name="Sjamsuridzal W."/>
        </authorList>
    </citation>
    <scope>NUCLEOTIDE SEQUENCE [LARGE SCALE GENOMIC DNA]</scope>
    <source>
        <strain evidence="11">SL3-2-4</strain>
    </source>
</reference>
<dbReference type="EMBL" id="BJFL01000059">
    <property type="protein sequence ID" value="GDY33818.1"/>
    <property type="molecule type" value="Genomic_DNA"/>
</dbReference>
<gene>
    <name evidence="10" type="ORF">GTS_54510</name>
</gene>
<accession>A0A4D4JGQ4</accession>
<dbReference type="UniPathway" id="UPA00031">
    <property type="reaction ID" value="UER00013"/>
</dbReference>
<dbReference type="GO" id="GO:0004401">
    <property type="term" value="F:histidinol-phosphatase activity"/>
    <property type="evidence" value="ECO:0007669"/>
    <property type="project" value="UniProtKB-UniRule"/>
</dbReference>
<dbReference type="Pfam" id="PF02811">
    <property type="entry name" value="PHP"/>
    <property type="match status" value="1"/>
</dbReference>
<evidence type="ECO:0000256" key="7">
    <source>
        <dbReference type="ARBA" id="ARBA00049158"/>
    </source>
</evidence>
<feature type="domain" description="PHP" evidence="9">
    <location>
        <begin position="14"/>
        <end position="227"/>
    </location>
</feature>
<dbReference type="InterPro" id="IPR004013">
    <property type="entry name" value="PHP_dom"/>
</dbReference>
<evidence type="ECO:0000259" key="9">
    <source>
        <dbReference type="Pfam" id="PF02811"/>
    </source>
</evidence>
<protein>
    <recommendedName>
        <fullName evidence="3 8">Histidinol-phosphatase</fullName>
        <shortName evidence="8">HolPase</shortName>
        <ecNumber evidence="3 8">3.1.3.15</ecNumber>
    </recommendedName>
</protein>
<keyword evidence="6 8" id="KW-0368">Histidine biosynthesis</keyword>
<dbReference type="Gene3D" id="3.20.20.140">
    <property type="entry name" value="Metal-dependent hydrolases"/>
    <property type="match status" value="1"/>
</dbReference>
<sequence>MTMANDGSRSLPHDSHVHTEWSWDAVAGSMARSCARALELGLQAIAFTEHVDLTPWRLSEQLKSQLPEHFLRWVGNGDVLEAPELDVAGYLECVERCRERFPELLILTGVELSEPHWHPTRTAELLSSTNFDRILGSVHSVPSDSGYALINELYYTHTPTEVVKNYLEETLRLVESTADFTVLAHIDYPIRSWPVQAGVAHPRMFEDEYRAVLRTLARSGRVLEVNTKVPLHAEIVHWWYQAGGPAVSFGSDAHNPTRLAHGFADAQAMVEAAGFRPCSAPDAFWTRR</sequence>
<evidence type="ECO:0000256" key="3">
    <source>
        <dbReference type="ARBA" id="ARBA00013085"/>
    </source>
</evidence>
<dbReference type="PANTHER" id="PTHR21039">
    <property type="entry name" value="HISTIDINOL PHOSPHATASE-RELATED"/>
    <property type="match status" value="1"/>
</dbReference>
<keyword evidence="5 8" id="KW-0378">Hydrolase</keyword>
<evidence type="ECO:0000256" key="5">
    <source>
        <dbReference type="ARBA" id="ARBA00022801"/>
    </source>
</evidence>
<proteinExistence type="inferred from homology"/>
<comment type="similarity">
    <text evidence="2 8">Belongs to the PHP hydrolase family. HisK subfamily.</text>
</comment>
<dbReference type="PANTHER" id="PTHR21039:SF0">
    <property type="entry name" value="HISTIDINOL-PHOSPHATASE"/>
    <property type="match status" value="1"/>
</dbReference>
<evidence type="ECO:0000256" key="8">
    <source>
        <dbReference type="RuleBase" id="RU366003"/>
    </source>
</evidence>
<evidence type="ECO:0000256" key="6">
    <source>
        <dbReference type="ARBA" id="ARBA00023102"/>
    </source>
</evidence>
<dbReference type="SUPFAM" id="SSF89550">
    <property type="entry name" value="PHP domain-like"/>
    <property type="match status" value="1"/>
</dbReference>
<keyword evidence="11" id="KW-1185">Reference proteome</keyword>
<dbReference type="InterPro" id="IPR010140">
    <property type="entry name" value="Histidinol_P_phosphatase_HisJ"/>
</dbReference>
<dbReference type="AlphaFoldDB" id="A0A4D4JGQ4"/>
<comment type="caution">
    <text evidence="10">The sequence shown here is derived from an EMBL/GenBank/DDBJ whole genome shotgun (WGS) entry which is preliminary data.</text>
</comment>